<comment type="caution">
    <text evidence="1">The sequence shown here is derived from an EMBL/GenBank/DDBJ whole genome shotgun (WGS) entry which is preliminary data.</text>
</comment>
<dbReference type="Proteomes" id="UP000013111">
    <property type="component" value="Unassembled WGS sequence"/>
</dbReference>
<evidence type="ECO:0000313" key="2">
    <source>
        <dbReference type="Proteomes" id="UP000013111"/>
    </source>
</evidence>
<reference evidence="1 2" key="2">
    <citation type="submission" date="2013-04" db="EMBL/GenBank/DDBJ databases">
        <title>Comparative genomics of 12 strains of Erwinia amylovora identifies a pan-genome with a large conserved core and provides insights into host specificity.</title>
        <authorList>
            <person name="Mann R.A."/>
            <person name="Smits T.H.M."/>
            <person name="Buehlmann A."/>
            <person name="Blom J."/>
            <person name="Goesmann A."/>
            <person name="Frey J.E."/>
            <person name="Plummer K.M."/>
            <person name="Beer S.V."/>
            <person name="Luck J."/>
            <person name="Duffy B."/>
            <person name="Rodoni B."/>
        </authorList>
    </citation>
    <scope>NUCLEOTIDE SEQUENCE [LARGE SCALE GENOMIC DNA]</scope>
    <source>
        <strain evidence="2">CFBP 1232</strain>
    </source>
</reference>
<dbReference type="AlphaFoldDB" id="A0A831A385"/>
<dbReference type="EMBL" id="CAPB01000022">
    <property type="protein sequence ID" value="CCO94089.1"/>
    <property type="molecule type" value="Genomic_DNA"/>
</dbReference>
<organism evidence="1 2">
    <name type="scientific">Erwinia amylovora NBRC 12687 = CFBP 1232</name>
    <dbReference type="NCBI Taxonomy" id="1219359"/>
    <lineage>
        <taxon>Bacteria</taxon>
        <taxon>Pseudomonadati</taxon>
        <taxon>Pseudomonadota</taxon>
        <taxon>Gammaproteobacteria</taxon>
        <taxon>Enterobacterales</taxon>
        <taxon>Erwiniaceae</taxon>
        <taxon>Erwinia</taxon>
    </lineage>
</organism>
<protein>
    <submittedName>
        <fullName evidence="1">Uncharacterized protein</fullName>
    </submittedName>
</protein>
<proteinExistence type="predicted"/>
<name>A0A831A385_ERWAM</name>
<gene>
    <name evidence="1" type="ORF">BN437_2162</name>
</gene>
<accession>A0A831A385</accession>
<evidence type="ECO:0000313" key="1">
    <source>
        <dbReference type="EMBL" id="CCO94089.1"/>
    </source>
</evidence>
<sequence length="46" mass="5006">MNVLGKTIRFRDISIGNNVGTFSEMPFLCKLYALLHILSPPAAGKA</sequence>
<reference evidence="1 2" key="1">
    <citation type="submission" date="2012-11" db="EMBL/GenBank/DDBJ databases">
        <authorList>
            <person name="Linke B."/>
        </authorList>
    </citation>
    <scope>NUCLEOTIDE SEQUENCE [LARGE SCALE GENOMIC DNA]</scope>
    <source>
        <strain evidence="2">CFBP 1232</strain>
    </source>
</reference>